<evidence type="ECO:0000256" key="3">
    <source>
        <dbReference type="ARBA" id="ARBA00012438"/>
    </source>
</evidence>
<dbReference type="Proteomes" id="UP000321400">
    <property type="component" value="Unassembled WGS sequence"/>
</dbReference>
<evidence type="ECO:0000259" key="12">
    <source>
        <dbReference type="PROSITE" id="PS50109"/>
    </source>
</evidence>
<dbReference type="GO" id="GO:0005886">
    <property type="term" value="C:plasma membrane"/>
    <property type="evidence" value="ECO:0007669"/>
    <property type="project" value="UniProtKB-SubCell"/>
</dbReference>
<dbReference type="Gene3D" id="3.30.450.20">
    <property type="entry name" value="PAS domain"/>
    <property type="match status" value="1"/>
</dbReference>
<dbReference type="Gene3D" id="1.10.287.130">
    <property type="match status" value="1"/>
</dbReference>
<dbReference type="GO" id="GO:0004721">
    <property type="term" value="F:phosphoprotein phosphatase activity"/>
    <property type="evidence" value="ECO:0007669"/>
    <property type="project" value="TreeGrafter"/>
</dbReference>
<evidence type="ECO:0000256" key="11">
    <source>
        <dbReference type="SAM" id="Phobius"/>
    </source>
</evidence>
<comment type="subcellular location">
    <subcellularLocation>
        <location evidence="2">Cell membrane</location>
        <topology evidence="2">Multi-pass membrane protein</topology>
    </subcellularLocation>
</comment>
<dbReference type="PRINTS" id="PR00344">
    <property type="entry name" value="BCTRLSENSOR"/>
</dbReference>
<keyword evidence="5" id="KW-0808">Transferase</keyword>
<proteinExistence type="predicted"/>
<dbReference type="SUPFAM" id="SSF47384">
    <property type="entry name" value="Homodimeric domain of signal transducing histidine kinase"/>
    <property type="match status" value="1"/>
</dbReference>
<dbReference type="InterPro" id="IPR050351">
    <property type="entry name" value="BphY/WalK/GraS-like"/>
</dbReference>
<dbReference type="InterPro" id="IPR036097">
    <property type="entry name" value="HisK_dim/P_sf"/>
</dbReference>
<evidence type="ECO:0000256" key="2">
    <source>
        <dbReference type="ARBA" id="ARBA00004651"/>
    </source>
</evidence>
<evidence type="ECO:0000256" key="6">
    <source>
        <dbReference type="ARBA" id="ARBA00022741"/>
    </source>
</evidence>
<keyword evidence="14" id="KW-1185">Reference proteome</keyword>
<dbReference type="AlphaFoldDB" id="A0A511X1A9"/>
<evidence type="ECO:0000256" key="4">
    <source>
        <dbReference type="ARBA" id="ARBA00022553"/>
    </source>
</evidence>
<evidence type="ECO:0000256" key="5">
    <source>
        <dbReference type="ARBA" id="ARBA00022679"/>
    </source>
</evidence>
<evidence type="ECO:0000256" key="9">
    <source>
        <dbReference type="ARBA" id="ARBA00023012"/>
    </source>
</evidence>
<keyword evidence="11" id="KW-0812">Transmembrane</keyword>
<dbReference type="InterPro" id="IPR036890">
    <property type="entry name" value="HATPase_C_sf"/>
</dbReference>
<dbReference type="InterPro" id="IPR003661">
    <property type="entry name" value="HisK_dim/P_dom"/>
</dbReference>
<keyword evidence="7 13" id="KW-0418">Kinase</keyword>
<comment type="caution">
    <text evidence="13">The sequence shown here is derived from an EMBL/GenBank/DDBJ whole genome shotgun (WGS) entry which is preliminary data.</text>
</comment>
<evidence type="ECO:0000256" key="10">
    <source>
        <dbReference type="ARBA" id="ARBA00023136"/>
    </source>
</evidence>
<dbReference type="CDD" id="cd00082">
    <property type="entry name" value="HisKA"/>
    <property type="match status" value="1"/>
</dbReference>
<dbReference type="FunFam" id="3.30.565.10:FF:000006">
    <property type="entry name" value="Sensor histidine kinase WalK"/>
    <property type="match status" value="1"/>
</dbReference>
<dbReference type="GO" id="GO:0000155">
    <property type="term" value="F:phosphorelay sensor kinase activity"/>
    <property type="evidence" value="ECO:0007669"/>
    <property type="project" value="InterPro"/>
</dbReference>
<organism evidence="13 14">
    <name type="scientific">Halolactibacillus alkaliphilus</name>
    <dbReference type="NCBI Taxonomy" id="442899"/>
    <lineage>
        <taxon>Bacteria</taxon>
        <taxon>Bacillati</taxon>
        <taxon>Bacillota</taxon>
        <taxon>Bacilli</taxon>
        <taxon>Bacillales</taxon>
        <taxon>Bacillaceae</taxon>
        <taxon>Halolactibacillus</taxon>
    </lineage>
</organism>
<dbReference type="InterPro" id="IPR004358">
    <property type="entry name" value="Sig_transdc_His_kin-like_C"/>
</dbReference>
<keyword evidence="11" id="KW-1133">Transmembrane helix</keyword>
<dbReference type="CDD" id="cd16922">
    <property type="entry name" value="HATPase_EvgS-ArcB-TorS-like"/>
    <property type="match status" value="1"/>
</dbReference>
<dbReference type="Gene3D" id="3.30.565.10">
    <property type="entry name" value="Histidine kinase-like ATPase, C-terminal domain"/>
    <property type="match status" value="1"/>
</dbReference>
<accession>A0A511X1A9</accession>
<keyword evidence="10 11" id="KW-0472">Membrane</keyword>
<dbReference type="EC" id="2.7.13.3" evidence="3"/>
<dbReference type="GO" id="GO:0005524">
    <property type="term" value="F:ATP binding"/>
    <property type="evidence" value="ECO:0007669"/>
    <property type="project" value="UniProtKB-KW"/>
</dbReference>
<dbReference type="InterPro" id="IPR003594">
    <property type="entry name" value="HATPase_dom"/>
</dbReference>
<dbReference type="Pfam" id="PF00512">
    <property type="entry name" value="HisKA"/>
    <property type="match status" value="1"/>
</dbReference>
<keyword evidence="9" id="KW-0902">Two-component regulatory system</keyword>
<dbReference type="Pfam" id="PF02518">
    <property type="entry name" value="HATPase_c"/>
    <property type="match status" value="1"/>
</dbReference>
<keyword evidence="8" id="KW-0067">ATP-binding</keyword>
<dbReference type="FunFam" id="1.10.287.130:FF:000001">
    <property type="entry name" value="Two-component sensor histidine kinase"/>
    <property type="match status" value="1"/>
</dbReference>
<evidence type="ECO:0000256" key="8">
    <source>
        <dbReference type="ARBA" id="ARBA00022840"/>
    </source>
</evidence>
<evidence type="ECO:0000313" key="13">
    <source>
        <dbReference type="EMBL" id="GEN56711.1"/>
    </source>
</evidence>
<gene>
    <name evidence="13" type="primary">resE</name>
    <name evidence="13" type="ORF">HAL01_11750</name>
</gene>
<evidence type="ECO:0000256" key="7">
    <source>
        <dbReference type="ARBA" id="ARBA00022777"/>
    </source>
</evidence>
<dbReference type="RefSeq" id="WP_089801262.1">
    <property type="nucleotide sequence ID" value="NZ_BJYE01000011.1"/>
</dbReference>
<dbReference type="EMBL" id="BJYE01000011">
    <property type="protein sequence ID" value="GEN56711.1"/>
    <property type="molecule type" value="Genomic_DNA"/>
</dbReference>
<keyword evidence="4" id="KW-0597">Phosphoprotein</keyword>
<dbReference type="PANTHER" id="PTHR45453:SF1">
    <property type="entry name" value="PHOSPHATE REGULON SENSOR PROTEIN PHOR"/>
    <property type="match status" value="1"/>
</dbReference>
<reference evidence="13 14" key="1">
    <citation type="submission" date="2019-07" db="EMBL/GenBank/DDBJ databases">
        <title>Whole genome shotgun sequence of Halolactibacillus alkaliphilus NBRC 103919.</title>
        <authorList>
            <person name="Hosoyama A."/>
            <person name="Uohara A."/>
            <person name="Ohji S."/>
            <person name="Ichikawa N."/>
        </authorList>
    </citation>
    <scope>NUCLEOTIDE SEQUENCE [LARGE SCALE GENOMIC DNA]</scope>
    <source>
        <strain evidence="13 14">NBRC 103919</strain>
    </source>
</reference>
<dbReference type="SMART" id="SM00387">
    <property type="entry name" value="HATPase_c"/>
    <property type="match status" value="1"/>
</dbReference>
<comment type="catalytic activity">
    <reaction evidence="1">
        <text>ATP + protein L-histidine = ADP + protein N-phospho-L-histidine.</text>
        <dbReference type="EC" id="2.7.13.3"/>
    </reaction>
</comment>
<dbReference type="PANTHER" id="PTHR45453">
    <property type="entry name" value="PHOSPHATE REGULON SENSOR PROTEIN PHOR"/>
    <property type="match status" value="1"/>
</dbReference>
<dbReference type="InterPro" id="IPR005467">
    <property type="entry name" value="His_kinase_dom"/>
</dbReference>
<protein>
    <recommendedName>
        <fullName evidence="3">histidine kinase</fullName>
        <ecNumber evidence="3">2.7.13.3</ecNumber>
    </recommendedName>
</protein>
<dbReference type="GO" id="GO:0016036">
    <property type="term" value="P:cellular response to phosphate starvation"/>
    <property type="evidence" value="ECO:0007669"/>
    <property type="project" value="TreeGrafter"/>
</dbReference>
<sequence>MIARVFSRRTRWFLVIVVMSFILVPLFVEPIMAPRLAHDYLSDLRRLVEQNDAVDIPLNLNQDVVLMSQEVFNDKGPEYLSDEVLIINETKYLYYTASDLTSLIALQPYEILDDQLIAIKTQLRLFLAFFYLVLMSVHWYNVKRMKKALVPFRQQALNYAMADFSERVVSQSSLTDELMLSFNRMARQLEQQFNQLLQRDDILNHVLNAMNDGVIAINVDHDMLLSNIHAENLLALLHKDSSRTTNMIPVEWEEDISMTMKNLENCLTYVKVQGRTFILLFSPLIRENHIFGVVIISRDVTEEENLNQLREMFVANVSHELRTPISLLQGYSEAIVDGVATSLEDQRALAQVILEESKRMGRLVNDLLDLAKLTSGHMVLQRERYPVRDFVHRLIAKFQHKASLNQVEVVADVHEDAQVLTFDYDRLEQVFTNLIDNALRYTKKGTITLRVYKEKKRFYFYVIDTGEGIKEADLPFLFERFYKADKSRTRNKSGTGLGLAIAKEIVEAHGGTISVTSHVGKGTTFTIVLPDVELYD</sequence>
<dbReference type="PROSITE" id="PS50109">
    <property type="entry name" value="HIS_KIN"/>
    <property type="match status" value="1"/>
</dbReference>
<name>A0A511X1A9_9BACI</name>
<evidence type="ECO:0000313" key="14">
    <source>
        <dbReference type="Proteomes" id="UP000321400"/>
    </source>
</evidence>
<feature type="transmembrane region" description="Helical" evidence="11">
    <location>
        <begin position="12"/>
        <end position="33"/>
    </location>
</feature>
<feature type="domain" description="Histidine kinase" evidence="12">
    <location>
        <begin position="316"/>
        <end position="533"/>
    </location>
</feature>
<evidence type="ECO:0000256" key="1">
    <source>
        <dbReference type="ARBA" id="ARBA00000085"/>
    </source>
</evidence>
<keyword evidence="6" id="KW-0547">Nucleotide-binding</keyword>
<dbReference type="SUPFAM" id="SSF55874">
    <property type="entry name" value="ATPase domain of HSP90 chaperone/DNA topoisomerase II/histidine kinase"/>
    <property type="match status" value="1"/>
</dbReference>
<dbReference type="SMART" id="SM00388">
    <property type="entry name" value="HisKA"/>
    <property type="match status" value="1"/>
</dbReference>
<dbReference type="STRING" id="442899.SAMN05720591_11067"/>
<dbReference type="OrthoDB" id="9813151at2"/>